<comment type="similarity">
    <text evidence="5">Belongs to the type-I 3-dehydroquinase family.</text>
</comment>
<dbReference type="RefSeq" id="WP_209528168.1">
    <property type="nucleotide sequence ID" value="NZ_JAEEGA010000007.1"/>
</dbReference>
<dbReference type="FunFam" id="3.20.20.70:FF:000047">
    <property type="entry name" value="3-dehydroquinate dehydratase"/>
    <property type="match status" value="1"/>
</dbReference>
<evidence type="ECO:0000256" key="2">
    <source>
        <dbReference type="ARBA" id="ARBA00023141"/>
    </source>
</evidence>
<proteinExistence type="inferred from homology"/>
<sequence length="252" mass="27648">MNLVKINELMIGEGKPKIAVPIVGKTIADIIQEAETLQSLPCDLVEWRLDLFDEVENYQLVADVSHRLHALLPGKPLLLTFRTLQEGGGRAFEAAAYYELYRQIIENGKADMLDLELFMADGQGAQIIKEAKAKGICIIMSNHDFEQTPSQTDICHRLLLMAEKQADICKIAVMPQSPADVLTLLAATNEVRQKTDRPIVTMSMGQLGLVSRIFGEIFGSAITFGAAEQSSAPGQLPVGRLVELLETASWQG</sequence>
<evidence type="ECO:0000313" key="7">
    <source>
        <dbReference type="Proteomes" id="UP000674938"/>
    </source>
</evidence>
<keyword evidence="3 5" id="KW-0456">Lyase</keyword>
<dbReference type="PANTHER" id="PTHR43699:SF1">
    <property type="entry name" value="3-DEHYDROQUINATE DEHYDRATASE"/>
    <property type="match status" value="1"/>
</dbReference>
<keyword evidence="5" id="KW-0028">Amino-acid biosynthesis</keyword>
<comment type="caution">
    <text evidence="5">Lacks conserved residue(s) required for the propagation of feature annotation.</text>
</comment>
<feature type="binding site" evidence="5">
    <location>
        <position position="82"/>
    </location>
    <ligand>
        <name>3-dehydroquinate</name>
        <dbReference type="ChEBI" id="CHEBI:32364"/>
    </ligand>
</feature>
<dbReference type="GO" id="GO:0046279">
    <property type="term" value="P:3,4-dihydroxybenzoate biosynthetic process"/>
    <property type="evidence" value="ECO:0007669"/>
    <property type="project" value="TreeGrafter"/>
</dbReference>
<dbReference type="GO" id="GO:0009423">
    <property type="term" value="P:chorismate biosynthetic process"/>
    <property type="evidence" value="ECO:0007669"/>
    <property type="project" value="UniProtKB-UniRule"/>
</dbReference>
<keyword evidence="7" id="KW-1185">Reference proteome</keyword>
<dbReference type="Pfam" id="PF01487">
    <property type="entry name" value="DHquinase_I"/>
    <property type="match status" value="1"/>
</dbReference>
<feature type="binding site" evidence="5">
    <location>
        <begin position="46"/>
        <end position="48"/>
    </location>
    <ligand>
        <name>3-dehydroquinate</name>
        <dbReference type="ChEBI" id="CHEBI:32364"/>
    </ligand>
</feature>
<evidence type="ECO:0000256" key="5">
    <source>
        <dbReference type="HAMAP-Rule" id="MF_00214"/>
    </source>
</evidence>
<evidence type="ECO:0000313" key="6">
    <source>
        <dbReference type="EMBL" id="MBP1041744.1"/>
    </source>
</evidence>
<feature type="active site" description="Schiff-base intermediate with substrate" evidence="5">
    <location>
        <position position="170"/>
    </location>
</feature>
<feature type="binding site" evidence="5">
    <location>
        <position position="235"/>
    </location>
    <ligand>
        <name>3-dehydroquinate</name>
        <dbReference type="ChEBI" id="CHEBI:32364"/>
    </ligand>
</feature>
<dbReference type="GO" id="GO:0008652">
    <property type="term" value="P:amino acid biosynthetic process"/>
    <property type="evidence" value="ECO:0007669"/>
    <property type="project" value="UniProtKB-KW"/>
</dbReference>
<gene>
    <name evidence="5" type="primary">aroD</name>
    <name evidence="6" type="ORF">I6N95_12065</name>
</gene>
<dbReference type="EC" id="4.2.1.10" evidence="5"/>
<evidence type="ECO:0000256" key="4">
    <source>
        <dbReference type="ARBA" id="ARBA00023270"/>
    </source>
</evidence>
<feature type="active site" description="Proton donor/acceptor" evidence="5">
    <location>
        <position position="143"/>
    </location>
</feature>
<evidence type="ECO:0000256" key="1">
    <source>
        <dbReference type="ARBA" id="ARBA00001864"/>
    </source>
</evidence>
<dbReference type="InterPro" id="IPR001381">
    <property type="entry name" value="DHquinase_I"/>
</dbReference>
<comment type="function">
    <text evidence="5">Involved in the third step of the chorismate pathway, which leads to the biosynthesis of aromatic amino acids. Catalyzes the cis-dehydration of 3-dehydroquinate (DHQ) and introduces the first double bond of the aromatic ring to yield 3-dehydroshikimate.</text>
</comment>
<dbReference type="InterPro" id="IPR013785">
    <property type="entry name" value="Aldolase_TIM"/>
</dbReference>
<dbReference type="PROSITE" id="PS01028">
    <property type="entry name" value="DEHYDROQUINASE_I"/>
    <property type="match status" value="1"/>
</dbReference>
<feature type="binding site" evidence="5">
    <location>
        <position position="212"/>
    </location>
    <ligand>
        <name>3-dehydroquinate</name>
        <dbReference type="ChEBI" id="CHEBI:32364"/>
    </ligand>
</feature>
<reference evidence="6" key="1">
    <citation type="submission" date="2020-12" db="EMBL/GenBank/DDBJ databases">
        <title>Vagococcus allomyrinae sp. nov. and Enterococcus lavae sp. nov., isolated from the larvae of Allomyrina dichotoma.</title>
        <authorList>
            <person name="Lee S.D."/>
        </authorList>
    </citation>
    <scope>NUCLEOTIDE SEQUENCE</scope>
    <source>
        <strain evidence="6">BWB3-3</strain>
    </source>
</reference>
<protein>
    <recommendedName>
        <fullName evidence="5">3-dehydroquinate dehydratase</fullName>
        <shortName evidence="5">3-dehydroquinase</shortName>
        <ecNumber evidence="5">4.2.1.10</ecNumber>
    </recommendedName>
    <alternativeName>
        <fullName evidence="5">Type I DHQase</fullName>
    </alternativeName>
    <alternativeName>
        <fullName evidence="5">Type I dehydroquinase</fullName>
        <shortName evidence="5">DHQ1</shortName>
    </alternativeName>
</protein>
<dbReference type="PANTHER" id="PTHR43699">
    <property type="entry name" value="3-DEHYDROQUINATE DEHYDRATASE"/>
    <property type="match status" value="1"/>
</dbReference>
<dbReference type="InterPro" id="IPR050146">
    <property type="entry name" value="Type-I_3-dehydroquinase"/>
</dbReference>
<comment type="subunit">
    <text evidence="5">Homodimer.</text>
</comment>
<keyword evidence="2 5" id="KW-0057">Aromatic amino acid biosynthesis</keyword>
<dbReference type="Gene3D" id="3.20.20.70">
    <property type="entry name" value="Aldolase class I"/>
    <property type="match status" value="1"/>
</dbReference>
<dbReference type="NCBIfam" id="TIGR01093">
    <property type="entry name" value="aroD"/>
    <property type="match status" value="1"/>
</dbReference>
<keyword evidence="4 5" id="KW-0704">Schiff base</keyword>
<dbReference type="SUPFAM" id="SSF51569">
    <property type="entry name" value="Aldolase"/>
    <property type="match status" value="1"/>
</dbReference>
<name>A0A940SVD7_9ENTE</name>
<dbReference type="AlphaFoldDB" id="A0A940SVD7"/>
<dbReference type="EMBL" id="JAEEGA010000007">
    <property type="protein sequence ID" value="MBP1041744.1"/>
    <property type="molecule type" value="Genomic_DNA"/>
</dbReference>
<dbReference type="InterPro" id="IPR018508">
    <property type="entry name" value="3-dehydroquinate_DH_AS"/>
</dbReference>
<dbReference type="Proteomes" id="UP000674938">
    <property type="component" value="Unassembled WGS sequence"/>
</dbReference>
<dbReference type="CDD" id="cd00502">
    <property type="entry name" value="DHQase_I"/>
    <property type="match status" value="1"/>
</dbReference>
<dbReference type="GO" id="GO:0009073">
    <property type="term" value="P:aromatic amino acid family biosynthetic process"/>
    <property type="evidence" value="ECO:0007669"/>
    <property type="project" value="UniProtKB-KW"/>
</dbReference>
<feature type="binding site" evidence="5">
    <location>
        <position position="231"/>
    </location>
    <ligand>
        <name>3-dehydroquinate</name>
        <dbReference type="ChEBI" id="CHEBI:32364"/>
    </ligand>
</feature>
<comment type="caution">
    <text evidence="6">The sequence shown here is derived from an EMBL/GenBank/DDBJ whole genome shotgun (WGS) entry which is preliminary data.</text>
</comment>
<evidence type="ECO:0000256" key="3">
    <source>
        <dbReference type="ARBA" id="ARBA00023239"/>
    </source>
</evidence>
<organism evidence="6 7">
    <name type="scientific">Vagococcus allomyrinae</name>
    <dbReference type="NCBI Taxonomy" id="2794353"/>
    <lineage>
        <taxon>Bacteria</taxon>
        <taxon>Bacillati</taxon>
        <taxon>Bacillota</taxon>
        <taxon>Bacilli</taxon>
        <taxon>Lactobacillales</taxon>
        <taxon>Enterococcaceae</taxon>
        <taxon>Vagococcus</taxon>
    </lineage>
</organism>
<accession>A0A940SVD7</accession>
<dbReference type="GO" id="GO:0003855">
    <property type="term" value="F:3-dehydroquinate dehydratase activity"/>
    <property type="evidence" value="ECO:0007669"/>
    <property type="project" value="UniProtKB-UniRule"/>
</dbReference>
<comment type="catalytic activity">
    <reaction evidence="1 5">
        <text>3-dehydroquinate = 3-dehydroshikimate + H2O</text>
        <dbReference type="Rhea" id="RHEA:21096"/>
        <dbReference type="ChEBI" id="CHEBI:15377"/>
        <dbReference type="ChEBI" id="CHEBI:16630"/>
        <dbReference type="ChEBI" id="CHEBI:32364"/>
        <dbReference type="EC" id="4.2.1.10"/>
    </reaction>
</comment>
<comment type="pathway">
    <text evidence="5">Metabolic intermediate biosynthesis; chorismate biosynthesis; chorismate from D-erythrose 4-phosphate and phosphoenolpyruvate: step 3/7.</text>
</comment>
<dbReference type="HAMAP" id="MF_00214">
    <property type="entry name" value="AroD"/>
    <property type="match status" value="1"/>
</dbReference>